<name>A0AA36I6T0_9DINO</name>
<evidence type="ECO:0000256" key="3">
    <source>
        <dbReference type="SAM" id="MobiDB-lite"/>
    </source>
</evidence>
<keyword evidence="1 2" id="KW-0694">RNA-binding</keyword>
<gene>
    <name evidence="5" type="ORF">EVOR1521_LOCUS9615</name>
</gene>
<dbReference type="EMBL" id="CAUJNA010000879">
    <property type="protein sequence ID" value="CAJ1382168.1"/>
    <property type="molecule type" value="Genomic_DNA"/>
</dbReference>
<dbReference type="SUPFAM" id="SSF52540">
    <property type="entry name" value="P-loop containing nucleoside triphosphate hydrolases"/>
    <property type="match status" value="1"/>
</dbReference>
<dbReference type="InterPro" id="IPR036390">
    <property type="entry name" value="WH_DNA-bd_sf"/>
</dbReference>
<dbReference type="Gene3D" id="1.10.10.10">
    <property type="entry name" value="Winged helix-like DNA-binding domain superfamily/Winged helix DNA-binding domain"/>
    <property type="match status" value="1"/>
</dbReference>
<dbReference type="Pfam" id="PF05383">
    <property type="entry name" value="La"/>
    <property type="match status" value="1"/>
</dbReference>
<feature type="compositionally biased region" description="Acidic residues" evidence="3">
    <location>
        <begin position="817"/>
        <end position="827"/>
    </location>
</feature>
<dbReference type="InterPro" id="IPR036388">
    <property type="entry name" value="WH-like_DNA-bd_sf"/>
</dbReference>
<sequence length="871" mass="96485">MSSAPSWWDRFCAVEHTYEYTSISIGLRQIGLGDADAASLALSLRSFLARNVDPNLPVQVDLDASDNDLGDAAAAGLLEALRGCQLRSVKLYKNRVSNQSCSALASLLWEQKEPCEEIHLSHNEIDHRGVATLLAVLAMHGAYPRTVEHLEEAIPAWLRLEQNQATSIDHLLSVLQKDPVRLRYCPALREAGCSAFRCSEAKVREEMPHVHLFGIGKQKDLPDLPELPQLESMALAVADSVVAGKFEAKVELPLAVSIPATPAAPAEPVCTRTVQLRVDPDTGAGLEMSAHSHGYHVDGIEEEPGQDLEPGDVLLSVDGEALWGDLSEDELSEAFGREFSEGANIRVARAADVEGSLVWQALGARVRAKQLMWALRQDLGIMGASLGVRAELQEVEEAGEESASLAVLLAGPAKAQRLARAELQNLARFYFPELWSHAWPACCWVKGAPAARKDGASQGQVEQPTADESHEDLASWESALRKQWGEDDDIFDEELPVEPLEAPDEGPEIFEGETMMPELDMSRPFQMLLLVGLPGSGKSTLAKRLHGWDVVNQDTLGDRKACVEAARELLAKNRRLVVDRCNCTRLQRRVWLELADDYEAGVACIWLDVPEEVCGERVLQRFGHQTLPAEDKSLAVIAAFARRFEPPMEAEGFVRWRVRDDDDLDEALAGHAELVKEAEAGLPEDDDVPAKRRRLEAPQALELHSRAARGHFLRVLRRQVEFYFSDKNLKRDWFFQEKIASEPEPGWLELCYIMSCPRVRDVHRASEQDVLDALASSSLKVKEVDGRHWLARPQPLPRLEIARPGRPNSELLHDSVDREEDYTEAAQEDSRPDASSGSPEEVDRALELQGQGRRADGESDTSEEAAADPYM</sequence>
<dbReference type="GO" id="GO:0046403">
    <property type="term" value="F:polynucleotide 3'-phosphatase activity"/>
    <property type="evidence" value="ECO:0007669"/>
    <property type="project" value="TreeGrafter"/>
</dbReference>
<evidence type="ECO:0000256" key="2">
    <source>
        <dbReference type="PROSITE-ProRule" id="PRU00332"/>
    </source>
</evidence>
<dbReference type="Gene3D" id="3.80.10.10">
    <property type="entry name" value="Ribonuclease Inhibitor"/>
    <property type="match status" value="1"/>
</dbReference>
<dbReference type="AlphaFoldDB" id="A0AA36I6T0"/>
<dbReference type="SUPFAM" id="SSF46785">
    <property type="entry name" value="Winged helix' DNA-binding domain"/>
    <property type="match status" value="1"/>
</dbReference>
<dbReference type="InterPro" id="IPR032675">
    <property type="entry name" value="LRR_dom_sf"/>
</dbReference>
<dbReference type="PROSITE" id="PS50961">
    <property type="entry name" value="HTH_LA"/>
    <property type="match status" value="1"/>
</dbReference>
<dbReference type="SUPFAM" id="SSF52047">
    <property type="entry name" value="RNI-like"/>
    <property type="match status" value="1"/>
</dbReference>
<dbReference type="PANTHER" id="PTHR12083:SF9">
    <property type="entry name" value="BIFUNCTIONAL POLYNUCLEOTIDE PHOSPHATASE_KINASE"/>
    <property type="match status" value="1"/>
</dbReference>
<dbReference type="SMART" id="SM00715">
    <property type="entry name" value="LA"/>
    <property type="match status" value="1"/>
</dbReference>
<organism evidence="5 6">
    <name type="scientific">Effrenium voratum</name>
    <dbReference type="NCBI Taxonomy" id="2562239"/>
    <lineage>
        <taxon>Eukaryota</taxon>
        <taxon>Sar</taxon>
        <taxon>Alveolata</taxon>
        <taxon>Dinophyceae</taxon>
        <taxon>Suessiales</taxon>
        <taxon>Symbiodiniaceae</taxon>
        <taxon>Effrenium</taxon>
    </lineage>
</organism>
<dbReference type="GO" id="GO:0006281">
    <property type="term" value="P:DNA repair"/>
    <property type="evidence" value="ECO:0007669"/>
    <property type="project" value="TreeGrafter"/>
</dbReference>
<dbReference type="Pfam" id="PF13671">
    <property type="entry name" value="AAA_33"/>
    <property type="match status" value="1"/>
</dbReference>
<evidence type="ECO:0000256" key="1">
    <source>
        <dbReference type="ARBA" id="ARBA00022884"/>
    </source>
</evidence>
<feature type="region of interest" description="Disordered" evidence="3">
    <location>
        <begin position="800"/>
        <end position="871"/>
    </location>
</feature>
<feature type="domain" description="HTH La-type RNA-binding" evidence="4">
    <location>
        <begin position="706"/>
        <end position="800"/>
    </location>
</feature>
<dbReference type="CDD" id="cd07323">
    <property type="entry name" value="LAM"/>
    <property type="match status" value="1"/>
</dbReference>
<dbReference type="InterPro" id="IPR027417">
    <property type="entry name" value="P-loop_NTPase"/>
</dbReference>
<evidence type="ECO:0000313" key="5">
    <source>
        <dbReference type="EMBL" id="CAJ1382168.1"/>
    </source>
</evidence>
<evidence type="ECO:0000313" key="6">
    <source>
        <dbReference type="Proteomes" id="UP001178507"/>
    </source>
</evidence>
<keyword evidence="6" id="KW-1185">Reference proteome</keyword>
<dbReference type="PANTHER" id="PTHR12083">
    <property type="entry name" value="BIFUNCTIONAL POLYNUCLEOTIDE PHOSPHATASE/KINASE"/>
    <property type="match status" value="1"/>
</dbReference>
<reference evidence="5" key="1">
    <citation type="submission" date="2023-08" db="EMBL/GenBank/DDBJ databases">
        <authorList>
            <person name="Chen Y."/>
            <person name="Shah S."/>
            <person name="Dougan E. K."/>
            <person name="Thang M."/>
            <person name="Chan C."/>
        </authorList>
    </citation>
    <scope>NUCLEOTIDE SEQUENCE</scope>
</reference>
<dbReference type="InterPro" id="IPR006630">
    <property type="entry name" value="La_HTH"/>
</dbReference>
<comment type="caution">
    <text evidence="5">The sequence shown here is derived from an EMBL/GenBank/DDBJ whole genome shotgun (WGS) entry which is preliminary data.</text>
</comment>
<dbReference type="GO" id="GO:0003723">
    <property type="term" value="F:RNA binding"/>
    <property type="evidence" value="ECO:0007669"/>
    <property type="project" value="UniProtKB-UniRule"/>
</dbReference>
<protein>
    <recommendedName>
        <fullName evidence="4">HTH La-type RNA-binding domain-containing protein</fullName>
    </recommendedName>
</protein>
<feature type="compositionally biased region" description="Acidic residues" evidence="3">
    <location>
        <begin position="858"/>
        <end position="871"/>
    </location>
</feature>
<evidence type="ECO:0000259" key="4">
    <source>
        <dbReference type="PROSITE" id="PS50961"/>
    </source>
</evidence>
<proteinExistence type="predicted"/>
<dbReference type="Proteomes" id="UP001178507">
    <property type="component" value="Unassembled WGS sequence"/>
</dbReference>
<accession>A0AA36I6T0</accession>
<dbReference type="GO" id="GO:0003690">
    <property type="term" value="F:double-stranded DNA binding"/>
    <property type="evidence" value="ECO:0007669"/>
    <property type="project" value="TreeGrafter"/>
</dbReference>
<dbReference type="GO" id="GO:0046404">
    <property type="term" value="F:ATP-dependent polydeoxyribonucleotide 5'-hydroxyl-kinase activity"/>
    <property type="evidence" value="ECO:0007669"/>
    <property type="project" value="TreeGrafter"/>
</dbReference>
<dbReference type="Gene3D" id="3.40.50.300">
    <property type="entry name" value="P-loop containing nucleotide triphosphate hydrolases"/>
    <property type="match status" value="1"/>
</dbReference>